<reference evidence="1" key="1">
    <citation type="submission" date="2018-01" db="EMBL/GenBank/DDBJ databases">
        <title>An insight into the sialome of Amazonian anophelines.</title>
        <authorList>
            <person name="Ribeiro J.M."/>
            <person name="Scarpassa V."/>
            <person name="Calvo E."/>
        </authorList>
    </citation>
    <scope>NUCLEOTIDE SEQUENCE</scope>
    <source>
        <tissue evidence="1">Salivary glands</tissue>
    </source>
</reference>
<dbReference type="AlphaFoldDB" id="A0A2M4B687"/>
<name>A0A2M4B687_9DIPT</name>
<protein>
    <submittedName>
        <fullName evidence="1">Putative secreted protein</fullName>
    </submittedName>
</protein>
<sequence length="77" mass="8602">MIRSKIAGSCYTIACTISPAFCACIPVDTMCWWRTQGVTQRWPFSTPDTPRWHSNRCNCTRLESCPRASASTDALAN</sequence>
<proteinExistence type="predicted"/>
<accession>A0A2M4B687</accession>
<organism evidence="1">
    <name type="scientific">Anopheles triannulatus</name>
    <dbReference type="NCBI Taxonomy" id="58253"/>
    <lineage>
        <taxon>Eukaryota</taxon>
        <taxon>Metazoa</taxon>
        <taxon>Ecdysozoa</taxon>
        <taxon>Arthropoda</taxon>
        <taxon>Hexapoda</taxon>
        <taxon>Insecta</taxon>
        <taxon>Pterygota</taxon>
        <taxon>Neoptera</taxon>
        <taxon>Endopterygota</taxon>
        <taxon>Diptera</taxon>
        <taxon>Nematocera</taxon>
        <taxon>Culicoidea</taxon>
        <taxon>Culicidae</taxon>
        <taxon>Anophelinae</taxon>
        <taxon>Anopheles</taxon>
    </lineage>
</organism>
<dbReference type="PROSITE" id="PS51257">
    <property type="entry name" value="PROKAR_LIPOPROTEIN"/>
    <property type="match status" value="1"/>
</dbReference>
<evidence type="ECO:0000313" key="1">
    <source>
        <dbReference type="EMBL" id="MBW48500.1"/>
    </source>
</evidence>
<dbReference type="EMBL" id="GGFK01015179">
    <property type="protein sequence ID" value="MBW48500.1"/>
    <property type="molecule type" value="Transcribed_RNA"/>
</dbReference>